<feature type="transmembrane region" description="Helical" evidence="8">
    <location>
        <begin position="86"/>
        <end position="103"/>
    </location>
</feature>
<dbReference type="InterPro" id="IPR039023">
    <property type="entry name" value="SdhC_prok"/>
</dbReference>
<keyword evidence="2" id="KW-0349">Heme</keyword>
<evidence type="ECO:0000256" key="3">
    <source>
        <dbReference type="ARBA" id="ARBA00022692"/>
    </source>
</evidence>
<evidence type="ECO:0000256" key="1">
    <source>
        <dbReference type="ARBA" id="ARBA00004370"/>
    </source>
</evidence>
<evidence type="ECO:0000313" key="9">
    <source>
        <dbReference type="EMBL" id="EQD46060.1"/>
    </source>
</evidence>
<comment type="caution">
    <text evidence="9">The sequence shown here is derived from an EMBL/GenBank/DDBJ whole genome shotgun (WGS) entry which is preliminary data.</text>
</comment>
<evidence type="ECO:0000256" key="4">
    <source>
        <dbReference type="ARBA" id="ARBA00022723"/>
    </source>
</evidence>
<evidence type="ECO:0000256" key="8">
    <source>
        <dbReference type="SAM" id="Phobius"/>
    </source>
</evidence>
<proteinExistence type="predicted"/>
<keyword evidence="6" id="KW-0408">Iron</keyword>
<dbReference type="PIRSF" id="PIRSF000178">
    <property type="entry name" value="SDH_cyt_b560"/>
    <property type="match status" value="1"/>
</dbReference>
<protein>
    <submittedName>
        <fullName evidence="9">Succinate dehydrogenase, cytochrome b556 subunit</fullName>
    </submittedName>
</protein>
<dbReference type="AlphaFoldDB" id="T1AVG3"/>
<reference evidence="9" key="2">
    <citation type="journal article" date="2014" name="ISME J.">
        <title>Microbial stratification in low pH oxic and suboxic macroscopic growths along an acid mine drainage.</title>
        <authorList>
            <person name="Mendez-Garcia C."/>
            <person name="Mesa V."/>
            <person name="Sprenger R.R."/>
            <person name="Richter M."/>
            <person name="Diez M.S."/>
            <person name="Solano J."/>
            <person name="Bargiela R."/>
            <person name="Golyshina O.V."/>
            <person name="Manteca A."/>
            <person name="Ramos J.L."/>
            <person name="Gallego J.R."/>
            <person name="Llorente I."/>
            <person name="Martins Dos Santos V.A."/>
            <person name="Jensen O.N."/>
            <person name="Pelaez A.I."/>
            <person name="Sanchez J."/>
            <person name="Ferrer M."/>
        </authorList>
    </citation>
    <scope>NUCLEOTIDE SEQUENCE</scope>
</reference>
<evidence type="ECO:0000256" key="5">
    <source>
        <dbReference type="ARBA" id="ARBA00022989"/>
    </source>
</evidence>
<gene>
    <name evidence="9" type="ORF">B1A_14744</name>
</gene>
<keyword evidence="5 8" id="KW-1133">Transmembrane helix</keyword>
<evidence type="ECO:0000256" key="2">
    <source>
        <dbReference type="ARBA" id="ARBA00022617"/>
    </source>
</evidence>
<dbReference type="GO" id="GO:0016020">
    <property type="term" value="C:membrane"/>
    <property type="evidence" value="ECO:0007669"/>
    <property type="project" value="UniProtKB-SubCell"/>
</dbReference>
<name>T1AVG3_9ZZZZ</name>
<dbReference type="InterPro" id="IPR014314">
    <property type="entry name" value="Succ_DH_cytb556"/>
</dbReference>
<dbReference type="PANTHER" id="PTHR41910:SF1">
    <property type="entry name" value="SUCCINATE DEHYDROGENASE HYDROPHOBIC MEMBRANE ANCHOR SUBUNIT"/>
    <property type="match status" value="1"/>
</dbReference>
<accession>T1AVG3</accession>
<dbReference type="GO" id="GO:0046872">
    <property type="term" value="F:metal ion binding"/>
    <property type="evidence" value="ECO:0007669"/>
    <property type="project" value="UniProtKB-KW"/>
</dbReference>
<dbReference type="Pfam" id="PF01127">
    <property type="entry name" value="Sdh_cyt"/>
    <property type="match status" value="1"/>
</dbReference>
<dbReference type="InterPro" id="IPR000701">
    <property type="entry name" value="SuccDH_FuR_B_TM-su"/>
</dbReference>
<dbReference type="Gene3D" id="1.20.1300.10">
    <property type="entry name" value="Fumarate reductase/succinate dehydrogenase, transmembrane subunit"/>
    <property type="match status" value="1"/>
</dbReference>
<feature type="transmembrane region" description="Helical" evidence="8">
    <location>
        <begin position="45"/>
        <end position="65"/>
    </location>
</feature>
<dbReference type="InterPro" id="IPR034804">
    <property type="entry name" value="SQR/QFR_C/D"/>
</dbReference>
<comment type="subcellular location">
    <subcellularLocation>
        <location evidence="1">Membrane</location>
    </subcellularLocation>
</comment>
<evidence type="ECO:0000256" key="7">
    <source>
        <dbReference type="ARBA" id="ARBA00023136"/>
    </source>
</evidence>
<reference evidence="9" key="1">
    <citation type="submission" date="2013-08" db="EMBL/GenBank/DDBJ databases">
        <authorList>
            <person name="Mendez C."/>
            <person name="Richter M."/>
            <person name="Ferrer M."/>
            <person name="Sanchez J."/>
        </authorList>
    </citation>
    <scope>NUCLEOTIDE SEQUENCE</scope>
</reference>
<keyword evidence="7 8" id="KW-0472">Membrane</keyword>
<dbReference type="SUPFAM" id="SSF81343">
    <property type="entry name" value="Fumarate reductase respiratory complex transmembrane subunits"/>
    <property type="match status" value="1"/>
</dbReference>
<dbReference type="GO" id="GO:0006099">
    <property type="term" value="P:tricarboxylic acid cycle"/>
    <property type="evidence" value="ECO:0007669"/>
    <property type="project" value="InterPro"/>
</dbReference>
<organism evidence="9">
    <name type="scientific">mine drainage metagenome</name>
    <dbReference type="NCBI Taxonomy" id="410659"/>
    <lineage>
        <taxon>unclassified sequences</taxon>
        <taxon>metagenomes</taxon>
        <taxon>ecological metagenomes</taxon>
    </lineage>
</organism>
<sequence length="105" mass="11741">MALVIQRGSGVGVLLFLILHVGDTSLVVLDPPAYNTVIDVYKLPVFAAIEIVLVGALIFHCFNGLRIVVQDFWPGWLTYERQMLQGTYTLTLVVWIVLGYFMAVK</sequence>
<dbReference type="GO" id="GO:0009055">
    <property type="term" value="F:electron transfer activity"/>
    <property type="evidence" value="ECO:0007669"/>
    <property type="project" value="InterPro"/>
</dbReference>
<evidence type="ECO:0000256" key="6">
    <source>
        <dbReference type="ARBA" id="ARBA00023004"/>
    </source>
</evidence>
<dbReference type="EMBL" id="AUZX01010825">
    <property type="protein sequence ID" value="EQD46060.1"/>
    <property type="molecule type" value="Genomic_DNA"/>
</dbReference>
<keyword evidence="3 8" id="KW-0812">Transmembrane</keyword>
<keyword evidence="4" id="KW-0479">Metal-binding</keyword>
<dbReference type="PANTHER" id="PTHR41910">
    <property type="entry name" value="SUCCINATE DEHYDROGENASE 2 MEMBRANE SUBUNIT SDHC"/>
    <property type="match status" value="1"/>
</dbReference>